<dbReference type="Gene3D" id="3.40.50.300">
    <property type="entry name" value="P-loop containing nucleotide triphosphate hydrolases"/>
    <property type="match status" value="1"/>
</dbReference>
<comment type="caution">
    <text evidence="12">The sequence shown here is derived from an EMBL/GenBank/DDBJ whole genome shotgun (WGS) entry which is preliminary data.</text>
</comment>
<evidence type="ECO:0000256" key="10">
    <source>
        <dbReference type="RuleBase" id="RU364103"/>
    </source>
</evidence>
<dbReference type="EMBL" id="LTBC01000002">
    <property type="protein sequence ID" value="KYH33194.1"/>
    <property type="molecule type" value="Genomic_DNA"/>
</dbReference>
<evidence type="ECO:0000256" key="1">
    <source>
        <dbReference type="ARBA" id="ARBA00004202"/>
    </source>
</evidence>
<feature type="domain" description="ABC transporter" evidence="11">
    <location>
        <begin position="5"/>
        <end position="240"/>
    </location>
</feature>
<organism evidence="12 13">
    <name type="scientific">Moorella mulderi DSM 14980</name>
    <dbReference type="NCBI Taxonomy" id="1122241"/>
    <lineage>
        <taxon>Bacteria</taxon>
        <taxon>Bacillati</taxon>
        <taxon>Bacillota</taxon>
        <taxon>Clostridia</taxon>
        <taxon>Neomoorellales</taxon>
        <taxon>Neomoorellaceae</taxon>
        <taxon>Neomoorella</taxon>
    </lineage>
</organism>
<dbReference type="GO" id="GO:0016887">
    <property type="term" value="F:ATP hydrolysis activity"/>
    <property type="evidence" value="ECO:0007669"/>
    <property type="project" value="InterPro"/>
</dbReference>
<evidence type="ECO:0000256" key="4">
    <source>
        <dbReference type="ARBA" id="ARBA00022475"/>
    </source>
</evidence>
<dbReference type="GO" id="GO:0005524">
    <property type="term" value="F:ATP binding"/>
    <property type="evidence" value="ECO:0007669"/>
    <property type="project" value="UniProtKB-UniRule"/>
</dbReference>
<keyword evidence="13" id="KW-1185">Reference proteome</keyword>
<keyword evidence="4 10" id="KW-1003">Cell membrane</keyword>
<dbReference type="PATRIC" id="fig|1122241.3.peg.1023"/>
<comment type="function">
    <text evidence="10">Part of an ABC transporter complex. Responsible for energy coupling to the transport system.</text>
</comment>
<keyword evidence="5 10" id="KW-0547">Nucleotide-binding</keyword>
<dbReference type="InterPro" id="IPR050095">
    <property type="entry name" value="ECF_ABC_transporter_ATP-bd"/>
</dbReference>
<dbReference type="SUPFAM" id="SSF52540">
    <property type="entry name" value="P-loop containing nucleoside triphosphate hydrolases"/>
    <property type="match status" value="1"/>
</dbReference>
<accession>A0A151AZW6</accession>
<comment type="similarity">
    <text evidence="2 10">Belongs to the ABC transporter superfamily.</text>
</comment>
<keyword evidence="3 10" id="KW-0813">Transport</keyword>
<dbReference type="Pfam" id="PF00005">
    <property type="entry name" value="ABC_tran"/>
    <property type="match status" value="1"/>
</dbReference>
<dbReference type="GO" id="GO:0042626">
    <property type="term" value="F:ATPase-coupled transmembrane transporter activity"/>
    <property type="evidence" value="ECO:0007669"/>
    <property type="project" value="TreeGrafter"/>
</dbReference>
<dbReference type="InterPro" id="IPR015856">
    <property type="entry name" value="ABC_transpr_CbiO/EcfA_su"/>
</dbReference>
<dbReference type="NCBIfam" id="TIGR01166">
    <property type="entry name" value="cbiO"/>
    <property type="match status" value="1"/>
</dbReference>
<evidence type="ECO:0000256" key="9">
    <source>
        <dbReference type="ARBA" id="ARBA00025157"/>
    </source>
</evidence>
<keyword evidence="6 10" id="KW-0067">ATP-binding</keyword>
<evidence type="ECO:0000256" key="6">
    <source>
        <dbReference type="ARBA" id="ARBA00022840"/>
    </source>
</evidence>
<dbReference type="InterPro" id="IPR003439">
    <property type="entry name" value="ABC_transporter-like_ATP-bd"/>
</dbReference>
<evidence type="ECO:0000259" key="11">
    <source>
        <dbReference type="PROSITE" id="PS50893"/>
    </source>
</evidence>
<dbReference type="GO" id="GO:0043190">
    <property type="term" value="C:ATP-binding cassette (ABC) transporter complex"/>
    <property type="evidence" value="ECO:0007669"/>
    <property type="project" value="TreeGrafter"/>
</dbReference>
<keyword evidence="7" id="KW-1278">Translocase</keyword>
<evidence type="ECO:0000256" key="3">
    <source>
        <dbReference type="ARBA" id="ARBA00022448"/>
    </source>
</evidence>
<dbReference type="GO" id="GO:0006824">
    <property type="term" value="P:cobalt ion transport"/>
    <property type="evidence" value="ECO:0007669"/>
    <property type="project" value="InterPro"/>
</dbReference>
<evidence type="ECO:0000313" key="13">
    <source>
        <dbReference type="Proteomes" id="UP000075670"/>
    </source>
</evidence>
<dbReference type="PANTHER" id="PTHR43553:SF24">
    <property type="entry name" value="ENERGY-COUPLING FACTOR TRANSPORTER ATP-BINDING PROTEIN ECFA1"/>
    <property type="match status" value="1"/>
</dbReference>
<evidence type="ECO:0000313" key="12">
    <source>
        <dbReference type="EMBL" id="KYH33194.1"/>
    </source>
</evidence>
<evidence type="ECO:0000256" key="8">
    <source>
        <dbReference type="ARBA" id="ARBA00023136"/>
    </source>
</evidence>
<evidence type="ECO:0000256" key="7">
    <source>
        <dbReference type="ARBA" id="ARBA00022967"/>
    </source>
</evidence>
<dbReference type="PROSITE" id="PS50893">
    <property type="entry name" value="ABC_TRANSPORTER_2"/>
    <property type="match status" value="1"/>
</dbReference>
<protein>
    <recommendedName>
        <fullName evidence="10">ABC transporter ATP-binding protein</fullName>
    </recommendedName>
</protein>
<name>A0A151AZW6_9FIRM</name>
<dbReference type="RefSeq" id="WP_062282215.1">
    <property type="nucleotide sequence ID" value="NZ_LTBC01000002.1"/>
</dbReference>
<dbReference type="InterPro" id="IPR017871">
    <property type="entry name" value="ABC_transporter-like_CS"/>
</dbReference>
<evidence type="ECO:0000256" key="2">
    <source>
        <dbReference type="ARBA" id="ARBA00005417"/>
    </source>
</evidence>
<keyword evidence="12" id="KW-0378">Hydrolase</keyword>
<comment type="function">
    <text evidence="9">Probably part of an ABC transporter complex. Responsible for energy coupling to the transport system.</text>
</comment>
<dbReference type="Proteomes" id="UP000075670">
    <property type="component" value="Unassembled WGS sequence"/>
</dbReference>
<dbReference type="PANTHER" id="PTHR43553">
    <property type="entry name" value="HEAVY METAL TRANSPORTER"/>
    <property type="match status" value="1"/>
</dbReference>
<dbReference type="SMART" id="SM00382">
    <property type="entry name" value="AAA"/>
    <property type="match status" value="1"/>
</dbReference>
<dbReference type="PROSITE" id="PS00211">
    <property type="entry name" value="ABC_TRANSPORTER_1"/>
    <property type="match status" value="1"/>
</dbReference>
<keyword evidence="8 10" id="KW-0472">Membrane</keyword>
<dbReference type="InterPro" id="IPR003593">
    <property type="entry name" value="AAA+_ATPase"/>
</dbReference>
<proteinExistence type="inferred from homology"/>
<dbReference type="OrthoDB" id="9814634at2"/>
<evidence type="ECO:0000256" key="5">
    <source>
        <dbReference type="ARBA" id="ARBA00022741"/>
    </source>
</evidence>
<dbReference type="InterPro" id="IPR027417">
    <property type="entry name" value="P-loop_NTPase"/>
</dbReference>
<dbReference type="FunFam" id="3.40.50.300:FF:000224">
    <property type="entry name" value="Energy-coupling factor transporter ATP-binding protein EcfA"/>
    <property type="match status" value="1"/>
</dbReference>
<dbReference type="InterPro" id="IPR005876">
    <property type="entry name" value="Co_trans_ATP-bd"/>
</dbReference>
<sequence length="284" mass="30955">MAALLEAERVSFTYPDGTQALQHVTLSIPEGKKIAVLGPNGAGKSTLFLHFNGILRPQEGCIYFAGARINYSHKALTDLRQQVGIVFQDPDSMLFSASVRQEISFGPLNLGLSREEVGQRVEAAMAATGITGLQDKPTHFLSYGQKKRVAIASVLAMEPRLIIFDEPTAYLDPRSTRDVMALLEDISRQGKAIILSTHDVDIAYTWADYIYVLAGGQVIGAGTPAEIFSDATLLEAAGLARPWLLDVYEDLKNKGWLPATAPVPKNKDDLLGLIPYRSRSKLAI</sequence>
<dbReference type="AlphaFoldDB" id="A0A151AZW6"/>
<dbReference type="CDD" id="cd03225">
    <property type="entry name" value="ABC_cobalt_CbiO_domain1"/>
    <property type="match status" value="1"/>
</dbReference>
<comment type="subcellular location">
    <subcellularLocation>
        <location evidence="1 10">Cell membrane</location>
        <topology evidence="1 10">Peripheral membrane protein</topology>
    </subcellularLocation>
</comment>
<gene>
    <name evidence="12" type="primary">ecfA3_2</name>
    <name evidence="12" type="ORF">MOMUL_09740</name>
</gene>
<reference evidence="12 13" key="1">
    <citation type="submission" date="2016-02" db="EMBL/GenBank/DDBJ databases">
        <title>Genome sequence of Moorella mulderi DSM 14980.</title>
        <authorList>
            <person name="Poehlein A."/>
            <person name="Daniel R."/>
        </authorList>
    </citation>
    <scope>NUCLEOTIDE SEQUENCE [LARGE SCALE GENOMIC DNA]</scope>
    <source>
        <strain evidence="12 13">DSM 14980</strain>
    </source>
</reference>